<feature type="domain" description="TonB-dependent receptor plug" evidence="12">
    <location>
        <begin position="112"/>
        <end position="219"/>
    </location>
</feature>
<evidence type="ECO:0000256" key="2">
    <source>
        <dbReference type="ARBA" id="ARBA00022448"/>
    </source>
</evidence>
<feature type="chain" id="PRO_5043778431" evidence="10">
    <location>
        <begin position="22"/>
        <end position="1054"/>
    </location>
</feature>
<dbReference type="Gene3D" id="2.170.130.10">
    <property type="entry name" value="TonB-dependent receptor, plug domain"/>
    <property type="match status" value="1"/>
</dbReference>
<dbReference type="InterPro" id="IPR008969">
    <property type="entry name" value="CarboxyPept-like_regulatory"/>
</dbReference>
<sequence length="1054" mass="116665">MEKRLMTVVAGLALSTSMAFAQSQISGHVTSSEDGSPVIGASIKVAGTNTGTVTDIDGNFALNAPAGAKLEITYIGMNSTSVKAGKNMKIVLDPDNHSLEDVVVVAYGKMKKSSFTGSAAAIGNEQLENRAVSNVSKALDGQVAGVTVTSGSGQPGEGAKIIVRGFGSINASNNPLYVVDGIPYDGNISSINPSDIAQITVLKDASAGALYGARGANGVVMITTKKGETGKTKVSFKNTLGWSYRALPKYENVNQKEFVQLSYEALRNSYEFTNGMSHEAAVAAARAALSSNLGGEQYNPFKNYTFSEIIDPTTEQVRSDATSAWNDDWMDMLMNSGAPRHEHELSVSGGTEKTQYLISLGYLNENGILKNTNFERYSGRTNVDSQINDWFKAGMNTSLAYTSSKYNQYADKDHSSAQNNVFYSSQFVSPLYPMYLKDASGKDLLDANGNRQFDYGENGRPSLTDYNPLAGLYEDKSYNTYDNASVRTYMSFGSDKDSFGWAKGLKLTLNFGADYVSGEQTTMMNKYHGNQANAGGYITKAHNRTLSYTFNQLLTWNRTFDKHSVDLLAGHEFYQKKYKYMNAAKTNIVDGIDELAPAAKLTDGTSYSTEYDVESWLGRANYNYDDKYYFSASFRRDGSSRFYKDNRWGTFWSVGANWRISKEKFMENVKWIDNLSLKASYGQQGNDAILDALGYQDYYVWQNLYDLSYSNGGAIGGFVSSLENKDISWEKSGNLNIGLEGSLLNRLIDFSVEYYNRKTSDMLLNYPMALSTGFSGYNANVGNVRNQGFELMLAVAPIKNENAVWRIQWMGSTIKNKVLKLTDKSNQIVSGSYIIKEGLPIYTFYMAKSAGVDPQTGAQLYYAYENMDDNGKVTGEYITSDYTKAANSKYYCGDRMPDLYGSINTSLNLFKCIDLSVTTTYSIGGKILDNLYMSSMQNMYFNNAWNKNALRRWQKPGDITDIPRIEVAGKYTLTDNYLIDASYFAIKNITLGYTLPKIVTSKLHLSGVRIYGTAENLALWSHMKGMDPQYNFSGSTDYVYSPNKSYTIGLEINF</sequence>
<keyword evidence="3 8" id="KW-1134">Transmembrane beta strand</keyword>
<keyword evidence="4 8" id="KW-0812">Transmembrane</keyword>
<dbReference type="Gene3D" id="2.40.170.20">
    <property type="entry name" value="TonB-dependent receptor, beta-barrel domain"/>
    <property type="match status" value="1"/>
</dbReference>
<dbReference type="Pfam" id="PF07715">
    <property type="entry name" value="Plug"/>
    <property type="match status" value="1"/>
</dbReference>
<accession>A0AAW5IN37</accession>
<dbReference type="PROSITE" id="PS52016">
    <property type="entry name" value="TONB_DEPENDENT_REC_3"/>
    <property type="match status" value="1"/>
</dbReference>
<evidence type="ECO:0000256" key="4">
    <source>
        <dbReference type="ARBA" id="ARBA00022692"/>
    </source>
</evidence>
<dbReference type="AlphaFoldDB" id="A0AAW5IN37"/>
<comment type="caution">
    <text evidence="13">The sequence shown here is derived from an EMBL/GenBank/DDBJ whole genome shotgun (WGS) entry which is preliminary data.</text>
</comment>
<reference evidence="13" key="1">
    <citation type="submission" date="2022-07" db="EMBL/GenBank/DDBJ databases">
        <title>Prevotella copri.</title>
        <authorList>
            <person name="Yang C."/>
        </authorList>
    </citation>
    <scope>NUCLEOTIDE SEQUENCE</scope>
    <source>
        <strain evidence="13">HF2107</strain>
    </source>
</reference>
<dbReference type="InterPro" id="IPR000531">
    <property type="entry name" value="Beta-barrel_TonB"/>
</dbReference>
<evidence type="ECO:0000256" key="7">
    <source>
        <dbReference type="ARBA" id="ARBA00023237"/>
    </source>
</evidence>
<dbReference type="SUPFAM" id="SSF49464">
    <property type="entry name" value="Carboxypeptidase regulatory domain-like"/>
    <property type="match status" value="1"/>
</dbReference>
<dbReference type="InterPro" id="IPR036942">
    <property type="entry name" value="Beta-barrel_TonB_sf"/>
</dbReference>
<feature type="signal peptide" evidence="10">
    <location>
        <begin position="1"/>
        <end position="21"/>
    </location>
</feature>
<dbReference type="FunFam" id="2.170.130.10:FF:000003">
    <property type="entry name" value="SusC/RagA family TonB-linked outer membrane protein"/>
    <property type="match status" value="1"/>
</dbReference>
<dbReference type="InterPro" id="IPR039426">
    <property type="entry name" value="TonB-dep_rcpt-like"/>
</dbReference>
<dbReference type="Gene3D" id="2.60.40.1120">
    <property type="entry name" value="Carboxypeptidase-like, regulatory domain"/>
    <property type="match status" value="1"/>
</dbReference>
<evidence type="ECO:0000256" key="3">
    <source>
        <dbReference type="ARBA" id="ARBA00022452"/>
    </source>
</evidence>
<protein>
    <submittedName>
        <fullName evidence="13">TonB-dependent receptor</fullName>
    </submittedName>
</protein>
<keyword evidence="13" id="KW-0675">Receptor</keyword>
<keyword evidence="10" id="KW-0732">Signal</keyword>
<evidence type="ECO:0000256" key="10">
    <source>
        <dbReference type="SAM" id="SignalP"/>
    </source>
</evidence>
<dbReference type="EMBL" id="JANDWZ010000033">
    <property type="protein sequence ID" value="MCP9565386.1"/>
    <property type="molecule type" value="Genomic_DNA"/>
</dbReference>
<evidence type="ECO:0000259" key="12">
    <source>
        <dbReference type="Pfam" id="PF07715"/>
    </source>
</evidence>
<dbReference type="RefSeq" id="WP_254953468.1">
    <property type="nucleotide sequence ID" value="NZ_JANDWY010000029.1"/>
</dbReference>
<keyword evidence="2 8" id="KW-0813">Transport</keyword>
<dbReference type="Pfam" id="PF00593">
    <property type="entry name" value="TonB_dep_Rec_b-barrel"/>
    <property type="match status" value="1"/>
</dbReference>
<dbReference type="InterPro" id="IPR037066">
    <property type="entry name" value="Plug_dom_sf"/>
</dbReference>
<dbReference type="Proteomes" id="UP001205531">
    <property type="component" value="Unassembled WGS sequence"/>
</dbReference>
<evidence type="ECO:0000256" key="9">
    <source>
        <dbReference type="RuleBase" id="RU003357"/>
    </source>
</evidence>
<evidence type="ECO:0000313" key="14">
    <source>
        <dbReference type="Proteomes" id="UP001205531"/>
    </source>
</evidence>
<dbReference type="InterPro" id="IPR023996">
    <property type="entry name" value="TonB-dep_OMP_SusC/RagA"/>
</dbReference>
<evidence type="ECO:0000256" key="6">
    <source>
        <dbReference type="ARBA" id="ARBA00023136"/>
    </source>
</evidence>
<dbReference type="SUPFAM" id="SSF56935">
    <property type="entry name" value="Porins"/>
    <property type="match status" value="1"/>
</dbReference>
<keyword evidence="5 9" id="KW-0798">TonB box</keyword>
<comment type="similarity">
    <text evidence="8 9">Belongs to the TonB-dependent receptor family.</text>
</comment>
<evidence type="ECO:0000256" key="8">
    <source>
        <dbReference type="PROSITE-ProRule" id="PRU01360"/>
    </source>
</evidence>
<name>A0AAW5IN37_9BACT</name>
<proteinExistence type="inferred from homology"/>
<keyword evidence="6 8" id="KW-0472">Membrane</keyword>
<gene>
    <name evidence="13" type="ORF">NNC64_12655</name>
</gene>
<evidence type="ECO:0000256" key="5">
    <source>
        <dbReference type="ARBA" id="ARBA00023077"/>
    </source>
</evidence>
<dbReference type="GO" id="GO:0009279">
    <property type="term" value="C:cell outer membrane"/>
    <property type="evidence" value="ECO:0007669"/>
    <property type="project" value="UniProtKB-SubCell"/>
</dbReference>
<evidence type="ECO:0000259" key="11">
    <source>
        <dbReference type="Pfam" id="PF00593"/>
    </source>
</evidence>
<organism evidence="13 14">
    <name type="scientific">Segatella copri</name>
    <dbReference type="NCBI Taxonomy" id="165179"/>
    <lineage>
        <taxon>Bacteria</taxon>
        <taxon>Pseudomonadati</taxon>
        <taxon>Bacteroidota</taxon>
        <taxon>Bacteroidia</taxon>
        <taxon>Bacteroidales</taxon>
        <taxon>Prevotellaceae</taxon>
        <taxon>Segatella</taxon>
    </lineage>
</organism>
<keyword evidence="7 8" id="KW-0998">Cell outer membrane</keyword>
<evidence type="ECO:0000256" key="1">
    <source>
        <dbReference type="ARBA" id="ARBA00004571"/>
    </source>
</evidence>
<dbReference type="NCBIfam" id="TIGR04056">
    <property type="entry name" value="OMP_RagA_SusC"/>
    <property type="match status" value="1"/>
</dbReference>
<dbReference type="InterPro" id="IPR023997">
    <property type="entry name" value="TonB-dep_OMP_SusC/RagA_CS"/>
</dbReference>
<comment type="subcellular location">
    <subcellularLocation>
        <location evidence="1 8">Cell outer membrane</location>
        <topology evidence="1 8">Multi-pass membrane protein</topology>
    </subcellularLocation>
</comment>
<dbReference type="InterPro" id="IPR012910">
    <property type="entry name" value="Plug_dom"/>
</dbReference>
<evidence type="ECO:0000313" key="13">
    <source>
        <dbReference type="EMBL" id="MCP9565386.1"/>
    </source>
</evidence>
<dbReference type="NCBIfam" id="TIGR04057">
    <property type="entry name" value="SusC_RagA_signa"/>
    <property type="match status" value="1"/>
</dbReference>
<dbReference type="Pfam" id="PF13715">
    <property type="entry name" value="CarbopepD_reg_2"/>
    <property type="match status" value="1"/>
</dbReference>
<feature type="domain" description="TonB-dependent receptor-like beta-barrel" evidence="11">
    <location>
        <begin position="448"/>
        <end position="864"/>
    </location>
</feature>